<organism evidence="2 3">
    <name type="scientific">Sphaeroforma arctica JP610</name>
    <dbReference type="NCBI Taxonomy" id="667725"/>
    <lineage>
        <taxon>Eukaryota</taxon>
        <taxon>Ichthyosporea</taxon>
        <taxon>Ichthyophonida</taxon>
        <taxon>Sphaeroforma</taxon>
    </lineage>
</organism>
<protein>
    <submittedName>
        <fullName evidence="2">Uncharacterized protein</fullName>
    </submittedName>
</protein>
<evidence type="ECO:0000313" key="2">
    <source>
        <dbReference type="EMBL" id="KNC70060.1"/>
    </source>
</evidence>
<evidence type="ECO:0000256" key="1">
    <source>
        <dbReference type="SAM" id="Phobius"/>
    </source>
</evidence>
<keyword evidence="3" id="KW-1185">Reference proteome</keyword>
<feature type="transmembrane region" description="Helical" evidence="1">
    <location>
        <begin position="35"/>
        <end position="54"/>
    </location>
</feature>
<keyword evidence="1" id="KW-0472">Membrane</keyword>
<dbReference type="AlphaFoldDB" id="A0A0L0F028"/>
<dbReference type="EMBL" id="KQ252286">
    <property type="protein sequence ID" value="KNC70060.1"/>
    <property type="molecule type" value="Genomic_DNA"/>
</dbReference>
<dbReference type="RefSeq" id="XP_014143962.1">
    <property type="nucleotide sequence ID" value="XM_014288487.1"/>
</dbReference>
<gene>
    <name evidence="2" type="ORF">SARC_17419</name>
</gene>
<keyword evidence="1" id="KW-0812">Transmembrane</keyword>
<evidence type="ECO:0000313" key="3">
    <source>
        <dbReference type="Proteomes" id="UP000054560"/>
    </source>
</evidence>
<accession>A0A0L0F028</accession>
<name>A0A0L0F028_9EUKA</name>
<reference evidence="2 3" key="1">
    <citation type="submission" date="2011-02" db="EMBL/GenBank/DDBJ databases">
        <title>The Genome Sequence of Sphaeroforma arctica JP610.</title>
        <authorList>
            <consortium name="The Broad Institute Genome Sequencing Platform"/>
            <person name="Russ C."/>
            <person name="Cuomo C."/>
            <person name="Young S.K."/>
            <person name="Zeng Q."/>
            <person name="Gargeya S."/>
            <person name="Alvarado L."/>
            <person name="Berlin A."/>
            <person name="Chapman S.B."/>
            <person name="Chen Z."/>
            <person name="Freedman E."/>
            <person name="Gellesch M."/>
            <person name="Goldberg J."/>
            <person name="Griggs A."/>
            <person name="Gujja S."/>
            <person name="Heilman E."/>
            <person name="Heiman D."/>
            <person name="Howarth C."/>
            <person name="Mehta T."/>
            <person name="Neiman D."/>
            <person name="Pearson M."/>
            <person name="Roberts A."/>
            <person name="Saif S."/>
            <person name="Shea T."/>
            <person name="Shenoy N."/>
            <person name="Sisk P."/>
            <person name="Stolte C."/>
            <person name="Sykes S."/>
            <person name="White J."/>
            <person name="Yandava C."/>
            <person name="Burger G."/>
            <person name="Gray M.W."/>
            <person name="Holland P.W.H."/>
            <person name="King N."/>
            <person name="Lang F.B.F."/>
            <person name="Roger A.J."/>
            <person name="Ruiz-Trillo I."/>
            <person name="Haas B."/>
            <person name="Nusbaum C."/>
            <person name="Birren B."/>
        </authorList>
    </citation>
    <scope>NUCLEOTIDE SEQUENCE [LARGE SCALE GENOMIC DNA]</scope>
    <source>
        <strain evidence="2 3">JP610</strain>
    </source>
</reference>
<feature type="non-terminal residue" evidence="2">
    <location>
        <position position="56"/>
    </location>
</feature>
<sequence length="56" mass="6075">MSYSDDDGDYGNYDNGYSDSDTTHQSFCAKIGSSLMGVLVGLVLIVASVICLFWNE</sequence>
<dbReference type="Proteomes" id="UP000054560">
    <property type="component" value="Unassembled WGS sequence"/>
</dbReference>
<dbReference type="GeneID" id="25917923"/>
<proteinExistence type="predicted"/>
<keyword evidence="1" id="KW-1133">Transmembrane helix</keyword>